<dbReference type="Pfam" id="PF00072">
    <property type="entry name" value="Response_reg"/>
    <property type="match status" value="1"/>
</dbReference>
<dbReference type="SUPFAM" id="SSF46689">
    <property type="entry name" value="Homeodomain-like"/>
    <property type="match status" value="1"/>
</dbReference>
<dbReference type="SUPFAM" id="SSF52172">
    <property type="entry name" value="CheY-like"/>
    <property type="match status" value="1"/>
</dbReference>
<dbReference type="Pfam" id="PF25601">
    <property type="entry name" value="AAA_lid_14"/>
    <property type="match status" value="1"/>
</dbReference>
<keyword evidence="1" id="KW-0547">Nucleotide-binding</keyword>
<proteinExistence type="predicted"/>
<dbReference type="InterPro" id="IPR027417">
    <property type="entry name" value="P-loop_NTPase"/>
</dbReference>
<dbReference type="EMBL" id="JADFUA010000002">
    <property type="protein sequence ID" value="MBE9608806.1"/>
    <property type="molecule type" value="Genomic_DNA"/>
</dbReference>
<dbReference type="GO" id="GO:0043565">
    <property type="term" value="F:sequence-specific DNA binding"/>
    <property type="evidence" value="ECO:0007669"/>
    <property type="project" value="InterPro"/>
</dbReference>
<dbReference type="InterPro" id="IPR001789">
    <property type="entry name" value="Sig_transdc_resp-reg_receiver"/>
</dbReference>
<organism evidence="9 10">
    <name type="scientific">Chitinilyticum piscinae</name>
    <dbReference type="NCBI Taxonomy" id="2866724"/>
    <lineage>
        <taxon>Bacteria</taxon>
        <taxon>Pseudomonadati</taxon>
        <taxon>Pseudomonadota</taxon>
        <taxon>Betaproteobacteria</taxon>
        <taxon>Neisseriales</taxon>
        <taxon>Chitinibacteraceae</taxon>
        <taxon>Chitinilyticum</taxon>
    </lineage>
</organism>
<dbReference type="RefSeq" id="WP_194115328.1">
    <property type="nucleotide sequence ID" value="NZ_JADFUA010000002.1"/>
</dbReference>
<dbReference type="InterPro" id="IPR009057">
    <property type="entry name" value="Homeodomain-like_sf"/>
</dbReference>
<keyword evidence="5" id="KW-0804">Transcription</keyword>
<sequence length="444" mass="48421">MSPFLPVLVVEDDDALREALVDTLELGGFEVLTAEDGSAALRVLACERVGLVLSDVQMKPMDGETLLNEVKRHYPWLPMILMTAYGIVEKAVAALHAGACHYLPKPFEPAKLLDEVRKFALYASKDADLVATDPAMVSMLDMAKRVALTDASVLITGESGTGKEVLARFIHAQSPRRDKPFVAINCAAIPEQLLESTLFGHEKGAFTGATGQHQGKFEQAQGGTLLLDEITEMPLALQAKLLRVLQEREVERVGGARSIRLDIRVLSTSNRDMAAEVSAGRFREDLYYRLNVFPLHLPSLHERPGDIVPLARALLAKHAARQGGRMPVLAERAAQLLCSYHWPGNIRELDNAVQRALILAAGDLIDADAIFLPVAAKIAAIAAPLGGDAEQVTDLREVEKRHILDALKAAGGVRKLAAERLNMSERTLRHKLAQYREEDGGLPV</sequence>
<evidence type="ECO:0000256" key="4">
    <source>
        <dbReference type="ARBA" id="ARBA00023125"/>
    </source>
</evidence>
<keyword evidence="3" id="KW-0805">Transcription regulation</keyword>
<dbReference type="Pfam" id="PF00158">
    <property type="entry name" value="Sigma54_activat"/>
    <property type="match status" value="1"/>
</dbReference>
<keyword evidence="10" id="KW-1185">Reference proteome</keyword>
<dbReference type="InterPro" id="IPR002197">
    <property type="entry name" value="HTH_Fis"/>
</dbReference>
<dbReference type="SMART" id="SM00448">
    <property type="entry name" value="REC"/>
    <property type="match status" value="1"/>
</dbReference>
<dbReference type="Gene3D" id="3.40.50.300">
    <property type="entry name" value="P-loop containing nucleotide triphosphate hydrolases"/>
    <property type="match status" value="1"/>
</dbReference>
<protein>
    <submittedName>
        <fullName evidence="9">Sigma-54-dependent Fis family transcriptional regulator</fullName>
    </submittedName>
</protein>
<comment type="caution">
    <text evidence="9">The sequence shown here is derived from an EMBL/GenBank/DDBJ whole genome shotgun (WGS) entry which is preliminary data.</text>
</comment>
<dbReference type="FunFam" id="3.40.50.300:FF:000006">
    <property type="entry name" value="DNA-binding transcriptional regulator NtrC"/>
    <property type="match status" value="1"/>
</dbReference>
<evidence type="ECO:0000259" key="7">
    <source>
        <dbReference type="PROSITE" id="PS50045"/>
    </source>
</evidence>
<evidence type="ECO:0000313" key="9">
    <source>
        <dbReference type="EMBL" id="MBE9608806.1"/>
    </source>
</evidence>
<evidence type="ECO:0000256" key="5">
    <source>
        <dbReference type="ARBA" id="ARBA00023163"/>
    </source>
</evidence>
<dbReference type="PROSITE" id="PS00675">
    <property type="entry name" value="SIGMA54_INTERACT_1"/>
    <property type="match status" value="1"/>
</dbReference>
<dbReference type="Proteomes" id="UP000604481">
    <property type="component" value="Unassembled WGS sequence"/>
</dbReference>
<dbReference type="PROSITE" id="PS50110">
    <property type="entry name" value="RESPONSE_REGULATORY"/>
    <property type="match status" value="1"/>
</dbReference>
<dbReference type="Pfam" id="PF02954">
    <property type="entry name" value="HTH_8"/>
    <property type="match status" value="1"/>
</dbReference>
<dbReference type="PANTHER" id="PTHR32071">
    <property type="entry name" value="TRANSCRIPTIONAL REGULATORY PROTEIN"/>
    <property type="match status" value="1"/>
</dbReference>
<dbReference type="GO" id="GO:0006355">
    <property type="term" value="P:regulation of DNA-templated transcription"/>
    <property type="evidence" value="ECO:0007669"/>
    <property type="project" value="InterPro"/>
</dbReference>
<dbReference type="Gene3D" id="1.10.10.60">
    <property type="entry name" value="Homeodomain-like"/>
    <property type="match status" value="1"/>
</dbReference>
<dbReference type="GO" id="GO:0005524">
    <property type="term" value="F:ATP binding"/>
    <property type="evidence" value="ECO:0007669"/>
    <property type="project" value="UniProtKB-KW"/>
</dbReference>
<dbReference type="InterPro" id="IPR003593">
    <property type="entry name" value="AAA+_ATPase"/>
</dbReference>
<evidence type="ECO:0000256" key="3">
    <source>
        <dbReference type="ARBA" id="ARBA00023015"/>
    </source>
</evidence>
<evidence type="ECO:0000256" key="6">
    <source>
        <dbReference type="PROSITE-ProRule" id="PRU00169"/>
    </source>
</evidence>
<reference evidence="9 10" key="1">
    <citation type="submission" date="2020-10" db="EMBL/GenBank/DDBJ databases">
        <title>The genome sequence of Chitinilyticum litopenaei 4Y14.</title>
        <authorList>
            <person name="Liu Y."/>
        </authorList>
    </citation>
    <scope>NUCLEOTIDE SEQUENCE [LARGE SCALE GENOMIC DNA]</scope>
    <source>
        <strain evidence="9 10">4Y14</strain>
    </source>
</reference>
<dbReference type="PROSITE" id="PS00676">
    <property type="entry name" value="SIGMA54_INTERACT_2"/>
    <property type="match status" value="1"/>
</dbReference>
<dbReference type="InterPro" id="IPR025943">
    <property type="entry name" value="Sigma_54_int_dom_ATP-bd_2"/>
</dbReference>
<evidence type="ECO:0000256" key="2">
    <source>
        <dbReference type="ARBA" id="ARBA00022840"/>
    </source>
</evidence>
<dbReference type="CDD" id="cd00009">
    <property type="entry name" value="AAA"/>
    <property type="match status" value="1"/>
</dbReference>
<dbReference type="GO" id="GO:0000160">
    <property type="term" value="P:phosphorelay signal transduction system"/>
    <property type="evidence" value="ECO:0007669"/>
    <property type="project" value="InterPro"/>
</dbReference>
<dbReference type="InterPro" id="IPR058031">
    <property type="entry name" value="AAA_lid_NorR"/>
</dbReference>
<dbReference type="InterPro" id="IPR025662">
    <property type="entry name" value="Sigma_54_int_dom_ATP-bd_1"/>
</dbReference>
<dbReference type="SUPFAM" id="SSF52540">
    <property type="entry name" value="P-loop containing nucleoside triphosphate hydrolases"/>
    <property type="match status" value="1"/>
</dbReference>
<accession>A0A8J7FLZ4</accession>
<evidence type="ECO:0000256" key="1">
    <source>
        <dbReference type="ARBA" id="ARBA00022741"/>
    </source>
</evidence>
<keyword evidence="2" id="KW-0067">ATP-binding</keyword>
<feature type="domain" description="Response regulatory" evidence="8">
    <location>
        <begin position="6"/>
        <end position="120"/>
    </location>
</feature>
<dbReference type="PANTHER" id="PTHR32071:SF21">
    <property type="entry name" value="TRANSCRIPTIONAL REGULATORY PROTEIN FLGR"/>
    <property type="match status" value="1"/>
</dbReference>
<dbReference type="AlphaFoldDB" id="A0A8J7FLZ4"/>
<dbReference type="InterPro" id="IPR025944">
    <property type="entry name" value="Sigma_54_int_dom_CS"/>
</dbReference>
<feature type="domain" description="Sigma-54 factor interaction" evidence="7">
    <location>
        <begin position="129"/>
        <end position="358"/>
    </location>
</feature>
<dbReference type="InterPro" id="IPR011006">
    <property type="entry name" value="CheY-like_superfamily"/>
</dbReference>
<dbReference type="SMART" id="SM00382">
    <property type="entry name" value="AAA"/>
    <property type="match status" value="1"/>
</dbReference>
<name>A0A8J7FLZ4_9NEIS</name>
<dbReference type="Gene3D" id="3.40.50.2300">
    <property type="match status" value="1"/>
</dbReference>
<feature type="modified residue" description="4-aspartylphosphate" evidence="6">
    <location>
        <position position="55"/>
    </location>
</feature>
<keyword evidence="4" id="KW-0238">DNA-binding</keyword>
<evidence type="ECO:0000313" key="10">
    <source>
        <dbReference type="Proteomes" id="UP000604481"/>
    </source>
</evidence>
<dbReference type="InterPro" id="IPR002078">
    <property type="entry name" value="Sigma_54_int"/>
</dbReference>
<dbReference type="PROSITE" id="PS50045">
    <property type="entry name" value="SIGMA54_INTERACT_4"/>
    <property type="match status" value="1"/>
</dbReference>
<evidence type="ECO:0000259" key="8">
    <source>
        <dbReference type="PROSITE" id="PS50110"/>
    </source>
</evidence>
<dbReference type="Gene3D" id="1.10.8.60">
    <property type="match status" value="1"/>
</dbReference>
<keyword evidence="6" id="KW-0597">Phosphoprotein</keyword>
<dbReference type="PROSITE" id="PS00688">
    <property type="entry name" value="SIGMA54_INTERACT_3"/>
    <property type="match status" value="1"/>
</dbReference>
<gene>
    <name evidence="9" type="ORF">INR99_05525</name>
</gene>